<proteinExistence type="predicted"/>
<evidence type="ECO:0000313" key="2">
    <source>
        <dbReference type="Proteomes" id="UP000320314"/>
    </source>
</evidence>
<gene>
    <name evidence="1" type="ORF">FJU11_11815</name>
</gene>
<dbReference type="Proteomes" id="UP000320314">
    <property type="component" value="Unassembled WGS sequence"/>
</dbReference>
<sequence length="164" mass="17921">MAITSLKDVYIDQMQDIYSADTQSKDVMPELAKAAKSDELRQAIEKSIKGIESGMETLSKILKGHDADPSDEFCKGMEGLVKEARAHGLDEKIEDGDARDAMIITQVQRMGHYAIAGYGCCAAFAERLGLEDEARMLRECLDGTRDGDKKMTEIAKSTVNPAAS</sequence>
<dbReference type="SUPFAM" id="SSF47240">
    <property type="entry name" value="Ferritin-like"/>
    <property type="match status" value="1"/>
</dbReference>
<dbReference type="AlphaFoldDB" id="A0A506U369"/>
<dbReference type="RefSeq" id="WP_141167263.1">
    <property type="nucleotide sequence ID" value="NZ_VHLH01000021.1"/>
</dbReference>
<dbReference type="EMBL" id="VHLH01000021">
    <property type="protein sequence ID" value="TPW27445.1"/>
    <property type="molecule type" value="Genomic_DNA"/>
</dbReference>
<organism evidence="1 2">
    <name type="scientific">Pararhizobium mangrovi</name>
    <dbReference type="NCBI Taxonomy" id="2590452"/>
    <lineage>
        <taxon>Bacteria</taxon>
        <taxon>Pseudomonadati</taxon>
        <taxon>Pseudomonadota</taxon>
        <taxon>Alphaproteobacteria</taxon>
        <taxon>Hyphomicrobiales</taxon>
        <taxon>Rhizobiaceae</taxon>
        <taxon>Rhizobium/Agrobacterium group</taxon>
        <taxon>Pararhizobium</taxon>
    </lineage>
</organism>
<reference evidence="1 2" key="1">
    <citation type="submission" date="2019-06" db="EMBL/GenBank/DDBJ databases">
        <authorList>
            <person name="Li M."/>
        </authorList>
    </citation>
    <scope>NUCLEOTIDE SEQUENCE [LARGE SCALE GENOMIC DNA]</scope>
    <source>
        <strain evidence="1 2">BGMRC6574</strain>
    </source>
</reference>
<protein>
    <submittedName>
        <fullName evidence="1">Ferritin-like domain-containing protein</fullName>
    </submittedName>
</protein>
<dbReference type="CDD" id="cd07909">
    <property type="entry name" value="YciF"/>
    <property type="match status" value="1"/>
</dbReference>
<comment type="caution">
    <text evidence="1">The sequence shown here is derived from an EMBL/GenBank/DDBJ whole genome shotgun (WGS) entry which is preliminary data.</text>
</comment>
<dbReference type="InterPro" id="IPR012347">
    <property type="entry name" value="Ferritin-like"/>
</dbReference>
<dbReference type="InterPro" id="IPR009078">
    <property type="entry name" value="Ferritin-like_SF"/>
</dbReference>
<name>A0A506U369_9HYPH</name>
<dbReference type="Gene3D" id="1.20.1260.10">
    <property type="match status" value="1"/>
</dbReference>
<evidence type="ECO:0000313" key="1">
    <source>
        <dbReference type="EMBL" id="TPW27445.1"/>
    </source>
</evidence>
<dbReference type="InterPro" id="IPR047114">
    <property type="entry name" value="YciF"/>
</dbReference>
<dbReference type="PANTHER" id="PTHR30565">
    <property type="entry name" value="PROTEIN YCIF"/>
    <property type="match status" value="1"/>
</dbReference>
<dbReference type="OrthoDB" id="9795056at2"/>
<keyword evidence="2" id="KW-1185">Reference proteome</keyword>
<accession>A0A506U369</accession>
<dbReference type="PANTHER" id="PTHR30565:SF9">
    <property type="entry name" value="PROTEIN YCIF"/>
    <property type="match status" value="1"/>
</dbReference>
<dbReference type="InterPro" id="IPR010287">
    <property type="entry name" value="DUF892_YciF-like"/>
</dbReference>
<dbReference type="Pfam" id="PF05974">
    <property type="entry name" value="DUF892"/>
    <property type="match status" value="1"/>
</dbReference>